<evidence type="ECO:0000313" key="3">
    <source>
        <dbReference type="Proteomes" id="UP000182658"/>
    </source>
</evidence>
<dbReference type="EMBL" id="KV875104">
    <property type="protein sequence ID" value="OIW24331.1"/>
    <property type="molecule type" value="Genomic_DNA"/>
</dbReference>
<feature type="region of interest" description="Disordered" evidence="1">
    <location>
        <begin position="60"/>
        <end position="84"/>
    </location>
</feature>
<evidence type="ECO:0000256" key="1">
    <source>
        <dbReference type="SAM" id="MobiDB-lite"/>
    </source>
</evidence>
<keyword evidence="3" id="KW-1185">Reference proteome</keyword>
<sequence length="235" mass="26206">MQQSLFGVVLPFGTDPTGRYLYRLAVEAFGLRPHAAGTSTTNHKVLPSCFLGLGDHVYPTGSPPHQQAHRNTDQSNVSTPSDDTSQNGWVFFQLGYLEALDSSKTPKPQLDKLPPHRDPTPHDIEEDWEETGFVVVARINSEGYTQGIYVVADLFPEIPGKDERKRVVGDNWGRPPHSDDKRFFCARVGRCLGDIWFLDSTGYVSDGGYQTQLVWAEKMEDEVELVLVEKAGQEA</sequence>
<protein>
    <submittedName>
        <fullName evidence="2">Uncharacterized protein</fullName>
    </submittedName>
</protein>
<gene>
    <name evidence="2" type="ORF">CONLIGDRAFT_584671</name>
</gene>
<dbReference type="AlphaFoldDB" id="A0A1J7IAJ4"/>
<dbReference type="Proteomes" id="UP000182658">
    <property type="component" value="Unassembled WGS sequence"/>
</dbReference>
<evidence type="ECO:0000313" key="2">
    <source>
        <dbReference type="EMBL" id="OIW24331.1"/>
    </source>
</evidence>
<accession>A0A1J7IAJ4</accession>
<dbReference type="OrthoDB" id="5430299at2759"/>
<reference evidence="2 3" key="1">
    <citation type="submission" date="2016-10" db="EMBL/GenBank/DDBJ databases">
        <title>Draft genome sequence of Coniochaeta ligniaria NRRL30616, a lignocellulolytic fungus for bioabatement of inhibitors in plant biomass hydrolysates.</title>
        <authorList>
            <consortium name="DOE Joint Genome Institute"/>
            <person name="Jimenez D.J."/>
            <person name="Hector R.E."/>
            <person name="Riley R."/>
            <person name="Sun H."/>
            <person name="Grigoriev I.V."/>
            <person name="Van Elsas J.D."/>
            <person name="Nichols N.N."/>
        </authorList>
    </citation>
    <scope>NUCLEOTIDE SEQUENCE [LARGE SCALE GENOMIC DNA]</scope>
    <source>
        <strain evidence="2 3">NRRL 30616</strain>
    </source>
</reference>
<feature type="compositionally biased region" description="Polar residues" evidence="1">
    <location>
        <begin position="73"/>
        <end position="84"/>
    </location>
</feature>
<dbReference type="InParanoid" id="A0A1J7IAJ4"/>
<feature type="compositionally biased region" description="Basic and acidic residues" evidence="1">
    <location>
        <begin position="109"/>
        <end position="123"/>
    </location>
</feature>
<feature type="region of interest" description="Disordered" evidence="1">
    <location>
        <begin position="105"/>
        <end position="124"/>
    </location>
</feature>
<organism evidence="2 3">
    <name type="scientific">Coniochaeta ligniaria NRRL 30616</name>
    <dbReference type="NCBI Taxonomy" id="1408157"/>
    <lineage>
        <taxon>Eukaryota</taxon>
        <taxon>Fungi</taxon>
        <taxon>Dikarya</taxon>
        <taxon>Ascomycota</taxon>
        <taxon>Pezizomycotina</taxon>
        <taxon>Sordariomycetes</taxon>
        <taxon>Sordariomycetidae</taxon>
        <taxon>Coniochaetales</taxon>
        <taxon>Coniochaetaceae</taxon>
        <taxon>Coniochaeta</taxon>
    </lineage>
</organism>
<proteinExistence type="predicted"/>
<name>A0A1J7IAJ4_9PEZI</name>